<gene>
    <name evidence="2" type="ORF">CRENBAI_018406</name>
</gene>
<feature type="non-terminal residue" evidence="2">
    <location>
        <position position="1"/>
    </location>
</feature>
<sequence>FGKKIRQMKGDYERIRILLPPTPYLPSPGLRGAIPKSFPPSVLQLAPTSGFRRGENPAPDLEPAAVQPTSSLQSAAAVQPTSGLQNAAIVQPKSASTSSIRHRGRRKRDTSAQVIGGPGDASAPAQATEGLGDASAPALATEGLADASAPAQVSEGLGDASASAPGLKAFQGFSKRLVLVLVPEPCYEGFKDEKLPEPVPEQFKKELVLVLASEPIDEGFEEEAPPDPVSEGFEEQLVLILTSEGPPGSASASEGLPGSASASEGSPGSASASESSPGTEKAKPDSTPDSKPPEFHQVSGGSFTLLGRPPDHQFLRHWPPRSLCLCRPPSLRRRRHFNVV</sequence>
<feature type="compositionally biased region" description="Basic and acidic residues" evidence="1">
    <location>
        <begin position="280"/>
        <end position="294"/>
    </location>
</feature>
<feature type="compositionally biased region" description="Polar residues" evidence="1">
    <location>
        <begin position="67"/>
        <end position="85"/>
    </location>
</feature>
<dbReference type="EMBL" id="JAHHUM010002637">
    <property type="protein sequence ID" value="KAK5601970.1"/>
    <property type="molecule type" value="Genomic_DNA"/>
</dbReference>
<evidence type="ECO:0000313" key="3">
    <source>
        <dbReference type="Proteomes" id="UP001311232"/>
    </source>
</evidence>
<feature type="region of interest" description="Disordered" evidence="1">
    <location>
        <begin position="243"/>
        <end position="311"/>
    </location>
</feature>
<dbReference type="AlphaFoldDB" id="A0AAV9R129"/>
<keyword evidence="3" id="KW-1185">Reference proteome</keyword>
<proteinExistence type="predicted"/>
<accession>A0AAV9R129</accession>
<evidence type="ECO:0000313" key="2">
    <source>
        <dbReference type="EMBL" id="KAK5601970.1"/>
    </source>
</evidence>
<reference evidence="2 3" key="1">
    <citation type="submission" date="2021-06" db="EMBL/GenBank/DDBJ databases">
        <authorList>
            <person name="Palmer J.M."/>
        </authorList>
    </citation>
    <scope>NUCLEOTIDE SEQUENCE [LARGE SCALE GENOMIC DNA]</scope>
    <source>
        <strain evidence="2 3">MEX-2019</strain>
        <tissue evidence="2">Muscle</tissue>
    </source>
</reference>
<evidence type="ECO:0000256" key="1">
    <source>
        <dbReference type="SAM" id="MobiDB-lite"/>
    </source>
</evidence>
<name>A0AAV9R129_9TELE</name>
<dbReference type="Proteomes" id="UP001311232">
    <property type="component" value="Unassembled WGS sequence"/>
</dbReference>
<protein>
    <submittedName>
        <fullName evidence="2">Uncharacterized protein</fullName>
    </submittedName>
</protein>
<feature type="region of interest" description="Disordered" evidence="1">
    <location>
        <begin position="44"/>
        <end position="134"/>
    </location>
</feature>
<feature type="compositionally biased region" description="Low complexity" evidence="1">
    <location>
        <begin position="243"/>
        <end position="278"/>
    </location>
</feature>
<comment type="caution">
    <text evidence="2">The sequence shown here is derived from an EMBL/GenBank/DDBJ whole genome shotgun (WGS) entry which is preliminary data.</text>
</comment>
<organism evidence="2 3">
    <name type="scientific">Crenichthys baileyi</name>
    <name type="common">White River springfish</name>
    <dbReference type="NCBI Taxonomy" id="28760"/>
    <lineage>
        <taxon>Eukaryota</taxon>
        <taxon>Metazoa</taxon>
        <taxon>Chordata</taxon>
        <taxon>Craniata</taxon>
        <taxon>Vertebrata</taxon>
        <taxon>Euteleostomi</taxon>
        <taxon>Actinopterygii</taxon>
        <taxon>Neopterygii</taxon>
        <taxon>Teleostei</taxon>
        <taxon>Neoteleostei</taxon>
        <taxon>Acanthomorphata</taxon>
        <taxon>Ovalentaria</taxon>
        <taxon>Atherinomorphae</taxon>
        <taxon>Cyprinodontiformes</taxon>
        <taxon>Goodeidae</taxon>
        <taxon>Crenichthys</taxon>
    </lineage>
</organism>